<feature type="region of interest" description="Disordered" evidence="1">
    <location>
        <begin position="427"/>
        <end position="471"/>
    </location>
</feature>
<proteinExistence type="predicted"/>
<reference evidence="2" key="1">
    <citation type="journal article" date="2020" name="Stud. Mycol.">
        <title>101 Dothideomycetes genomes: a test case for predicting lifestyles and emergence of pathogens.</title>
        <authorList>
            <person name="Haridas S."/>
            <person name="Albert R."/>
            <person name="Binder M."/>
            <person name="Bloem J."/>
            <person name="Labutti K."/>
            <person name="Salamov A."/>
            <person name="Andreopoulos B."/>
            <person name="Baker S."/>
            <person name="Barry K."/>
            <person name="Bills G."/>
            <person name="Bluhm B."/>
            <person name="Cannon C."/>
            <person name="Castanera R."/>
            <person name="Culley D."/>
            <person name="Daum C."/>
            <person name="Ezra D."/>
            <person name="Gonzalez J."/>
            <person name="Henrissat B."/>
            <person name="Kuo A."/>
            <person name="Liang C."/>
            <person name="Lipzen A."/>
            <person name="Lutzoni F."/>
            <person name="Magnuson J."/>
            <person name="Mondo S."/>
            <person name="Nolan M."/>
            <person name="Ohm R."/>
            <person name="Pangilinan J."/>
            <person name="Park H.-J."/>
            <person name="Ramirez L."/>
            <person name="Alfaro M."/>
            <person name="Sun H."/>
            <person name="Tritt A."/>
            <person name="Yoshinaga Y."/>
            <person name="Zwiers L.-H."/>
            <person name="Turgeon B."/>
            <person name="Goodwin S."/>
            <person name="Spatafora J."/>
            <person name="Crous P."/>
            <person name="Grigoriev I."/>
        </authorList>
    </citation>
    <scope>NUCLEOTIDE SEQUENCE</scope>
    <source>
        <strain evidence="2">Tuck. ex Michener</strain>
    </source>
</reference>
<evidence type="ECO:0000313" key="2">
    <source>
        <dbReference type="EMBL" id="KAF2230265.1"/>
    </source>
</evidence>
<name>A0A6A6GWZ7_VIRVR</name>
<evidence type="ECO:0000313" key="3">
    <source>
        <dbReference type="Proteomes" id="UP000800092"/>
    </source>
</evidence>
<gene>
    <name evidence="2" type="ORF">EV356DRAFT_346601</name>
</gene>
<accession>A0A6A6GWZ7</accession>
<evidence type="ECO:0000256" key="1">
    <source>
        <dbReference type="SAM" id="MobiDB-lite"/>
    </source>
</evidence>
<keyword evidence="3" id="KW-1185">Reference proteome</keyword>
<dbReference type="Proteomes" id="UP000800092">
    <property type="component" value="Unassembled WGS sequence"/>
</dbReference>
<sequence>MTTSAPMNFSMTVPEASDSTVLAPSRASGNASLAGDLSGLGNATTTSFDWDTVCSVDAAQACWSEWNAYTNLAASTSCWTIEGVTEVVNTYTDALYQTYTLCDGVPRAVETASAPSYSVYTTSVYLGGTRAGMNGYKIATTSSEILISGIRTGLTVWTSTTPNLTWDSVTCTSSYPDLPIPSCAVPQSACQSLYDKYSSDPCSITMVDITTPVNPPPCTLSTTRSNTNSTIDPCSPCWIDVDQIQLLYFPVTMTGDFCGNYSTVSPTATSVVTVEALGTTFTSGTAYISYNGARAYGNYGRQCGEMYPAGIFAVPSSSLSSYRLPPVQSELIGNQKTLFPFDFADLPPNPVPAPAWSSQITCAFDHNCGVITEADYAPFISFLPFFTSLDPRWIKCSTSTLGIFDPPYALQQASFAAGPAPISVAPLTESLSETRSPDPGYAPTPAAPYQTSIPKQTSNVPPRPDKRSDAA</sequence>
<dbReference type="AlphaFoldDB" id="A0A6A6GWZ7"/>
<dbReference type="OrthoDB" id="3946770at2759"/>
<organism evidence="2 3">
    <name type="scientific">Viridothelium virens</name>
    <name type="common">Speckled blister lichen</name>
    <name type="synonym">Trypethelium virens</name>
    <dbReference type="NCBI Taxonomy" id="1048519"/>
    <lineage>
        <taxon>Eukaryota</taxon>
        <taxon>Fungi</taxon>
        <taxon>Dikarya</taxon>
        <taxon>Ascomycota</taxon>
        <taxon>Pezizomycotina</taxon>
        <taxon>Dothideomycetes</taxon>
        <taxon>Dothideomycetes incertae sedis</taxon>
        <taxon>Trypetheliales</taxon>
        <taxon>Trypetheliaceae</taxon>
        <taxon>Viridothelium</taxon>
    </lineage>
</organism>
<feature type="compositionally biased region" description="Polar residues" evidence="1">
    <location>
        <begin position="449"/>
        <end position="460"/>
    </location>
</feature>
<dbReference type="EMBL" id="ML991844">
    <property type="protein sequence ID" value="KAF2230265.1"/>
    <property type="molecule type" value="Genomic_DNA"/>
</dbReference>
<protein>
    <submittedName>
        <fullName evidence="2">Uncharacterized protein</fullName>
    </submittedName>
</protein>